<evidence type="ECO:0000256" key="1">
    <source>
        <dbReference type="SAM" id="MobiDB-lite"/>
    </source>
</evidence>
<dbReference type="AlphaFoldDB" id="A0A6P1NK33"/>
<feature type="compositionally biased region" description="Polar residues" evidence="1">
    <location>
        <begin position="110"/>
        <end position="124"/>
    </location>
</feature>
<proteinExistence type="predicted"/>
<gene>
    <name evidence="2" type="ORF">GT348_07110</name>
</gene>
<feature type="region of interest" description="Disordered" evidence="1">
    <location>
        <begin position="101"/>
        <end position="124"/>
    </location>
</feature>
<reference evidence="2 3" key="1">
    <citation type="submission" date="2020-01" db="EMBL/GenBank/DDBJ databases">
        <title>Genome sequencing of strain KACC 21507.</title>
        <authorList>
            <person name="Heo J."/>
            <person name="Kim S.-J."/>
            <person name="Kim J.-S."/>
            <person name="Hong S.-B."/>
            <person name="Kwon S.-W."/>
        </authorList>
    </citation>
    <scope>NUCLEOTIDE SEQUENCE [LARGE SCALE GENOMIC DNA]</scope>
    <source>
        <strain evidence="2 3">KACC 21507</strain>
    </source>
</reference>
<dbReference type="KEGG" id="bomb:GT348_07110"/>
<dbReference type="RefSeq" id="WP_160619105.1">
    <property type="nucleotide sequence ID" value="NZ_CP047652.1"/>
</dbReference>
<organism evidence="2 3">
    <name type="scientific">Aristophania vespae</name>
    <dbReference type="NCBI Taxonomy" id="2697033"/>
    <lineage>
        <taxon>Bacteria</taxon>
        <taxon>Pseudomonadati</taxon>
        <taxon>Pseudomonadota</taxon>
        <taxon>Alphaproteobacteria</taxon>
        <taxon>Acetobacterales</taxon>
        <taxon>Acetobacteraceae</taxon>
        <taxon>Aristophania</taxon>
    </lineage>
</organism>
<evidence type="ECO:0000313" key="3">
    <source>
        <dbReference type="Proteomes" id="UP000463975"/>
    </source>
</evidence>
<dbReference type="Proteomes" id="UP000463975">
    <property type="component" value="Chromosome"/>
</dbReference>
<keyword evidence="3" id="KW-1185">Reference proteome</keyword>
<sequence>MSKPIFLPYQTALMTAMQNHLVTVIATSRRTGISWVALLLTARQRLCAEIIAQIMAGASGAKPYNADSDNVSLKTDNKAGAKIAATSAGQGLFAKTIKQTGAGPFGVKSHNASPRSAKSCEASS</sequence>
<protein>
    <submittedName>
        <fullName evidence="2">Uncharacterized protein</fullName>
    </submittedName>
</protein>
<dbReference type="EMBL" id="CP047652">
    <property type="protein sequence ID" value="QHI96032.1"/>
    <property type="molecule type" value="Genomic_DNA"/>
</dbReference>
<accession>A0A6P1NK33</accession>
<name>A0A6P1NK33_9PROT</name>
<evidence type="ECO:0000313" key="2">
    <source>
        <dbReference type="EMBL" id="QHI96032.1"/>
    </source>
</evidence>